<dbReference type="PROSITE" id="PS50089">
    <property type="entry name" value="ZF_RING_2"/>
    <property type="match status" value="1"/>
</dbReference>
<dbReference type="CDD" id="cd23659">
    <property type="entry name" value="USP_At3g01520-like"/>
    <property type="match status" value="1"/>
</dbReference>
<keyword evidence="1" id="KW-0479">Metal-binding</keyword>
<dbReference type="InterPro" id="IPR001841">
    <property type="entry name" value="Znf_RING"/>
</dbReference>
<accession>A0A7J0G1E0</accession>
<feature type="compositionally biased region" description="Pro residues" evidence="2">
    <location>
        <begin position="384"/>
        <end position="393"/>
    </location>
</feature>
<keyword evidence="5" id="KW-1185">Reference proteome</keyword>
<dbReference type="InterPro" id="IPR006016">
    <property type="entry name" value="UspA"/>
</dbReference>
<dbReference type="Proteomes" id="UP000585474">
    <property type="component" value="Unassembled WGS sequence"/>
</dbReference>
<dbReference type="SUPFAM" id="SSF52402">
    <property type="entry name" value="Adenine nucleotide alpha hydrolases-like"/>
    <property type="match status" value="1"/>
</dbReference>
<dbReference type="SMART" id="SM00184">
    <property type="entry name" value="RING"/>
    <property type="match status" value="1"/>
</dbReference>
<sequence>MVSSRHFSSVHYVRISNGEKLIGRLIYSEVLDRVLTTEKPVMVVGIDESEHSMYALEWSLDHFFAPCAPNFPFNLVVVHAKPTATSTIGFAGPGAAEVLRYVDVDLKKIGARVLEKAKEICCSKSVNDVILEVVEGDARNVLCDAVEKHHASMLVVGSHGYGAVKRNTAMAGSEDTDADGRDETTCSICLDLVSDEGDRSRAKLQCGHEFHLDCIGSAFNMKGAMQCPNCRNVEKGRWLYASGSTCSFPEFSVDVRTPDEDPYELSYSEMENVLAADNSLHRHHPVFAEHIAYFEPIPLASSNTIESVENPNFNHNRNGISHNEIFTAHGLPASVRPATLRPTGGPYDSTTRSISSAHPFLYGRGNSQTHTPASHAIHHQHWPINPPGTPSPPIPGVRSFNDPRGRFVNLLPPGSSARNLHQTENSSLNRVQVRERNHFSHIPVMSVDRFHHGGGGSDSIYRSGSFRHRHHQS</sequence>
<reference evidence="4 5" key="1">
    <citation type="submission" date="2019-07" db="EMBL/GenBank/DDBJ databases">
        <title>De Novo Assembly of kiwifruit Actinidia rufa.</title>
        <authorList>
            <person name="Sugita-Konishi S."/>
            <person name="Sato K."/>
            <person name="Mori E."/>
            <person name="Abe Y."/>
            <person name="Kisaki G."/>
            <person name="Hamano K."/>
            <person name="Suezawa K."/>
            <person name="Otani M."/>
            <person name="Fukuda T."/>
            <person name="Manabe T."/>
            <person name="Gomi K."/>
            <person name="Tabuchi M."/>
            <person name="Akimitsu K."/>
            <person name="Kataoka I."/>
        </authorList>
    </citation>
    <scope>NUCLEOTIDE SEQUENCE [LARGE SCALE GENOMIC DNA]</scope>
    <source>
        <strain evidence="5">cv. Fuchu</strain>
    </source>
</reference>
<dbReference type="Pfam" id="PF13639">
    <property type="entry name" value="zf-RING_2"/>
    <property type="match status" value="1"/>
</dbReference>
<dbReference type="GO" id="GO:0008270">
    <property type="term" value="F:zinc ion binding"/>
    <property type="evidence" value="ECO:0007669"/>
    <property type="project" value="UniProtKB-KW"/>
</dbReference>
<keyword evidence="4" id="KW-0378">Hydrolase</keyword>
<name>A0A7J0G1E0_9ERIC</name>
<dbReference type="Pfam" id="PF00582">
    <property type="entry name" value="Usp"/>
    <property type="match status" value="1"/>
</dbReference>
<evidence type="ECO:0000256" key="2">
    <source>
        <dbReference type="SAM" id="MobiDB-lite"/>
    </source>
</evidence>
<dbReference type="PANTHER" id="PTHR46553:SF3">
    <property type="entry name" value="ADENINE NUCLEOTIDE ALPHA HYDROLASES-LIKE SUPERFAMILY PROTEIN"/>
    <property type="match status" value="1"/>
</dbReference>
<dbReference type="GO" id="GO:0016787">
    <property type="term" value="F:hydrolase activity"/>
    <property type="evidence" value="ECO:0007669"/>
    <property type="project" value="UniProtKB-KW"/>
</dbReference>
<evidence type="ECO:0000313" key="5">
    <source>
        <dbReference type="Proteomes" id="UP000585474"/>
    </source>
</evidence>
<gene>
    <name evidence="4" type="ORF">Acr_17g0001620</name>
</gene>
<dbReference type="InterPro" id="IPR013083">
    <property type="entry name" value="Znf_RING/FYVE/PHD"/>
</dbReference>
<dbReference type="Gene3D" id="3.40.50.620">
    <property type="entry name" value="HUPs"/>
    <property type="match status" value="1"/>
</dbReference>
<feature type="region of interest" description="Disordered" evidence="2">
    <location>
        <begin position="369"/>
        <end position="393"/>
    </location>
</feature>
<dbReference type="InterPro" id="IPR014729">
    <property type="entry name" value="Rossmann-like_a/b/a_fold"/>
</dbReference>
<dbReference type="AlphaFoldDB" id="A0A7J0G1E0"/>
<evidence type="ECO:0000259" key="3">
    <source>
        <dbReference type="PROSITE" id="PS50089"/>
    </source>
</evidence>
<feature type="domain" description="RING-type" evidence="3">
    <location>
        <begin position="186"/>
        <end position="231"/>
    </location>
</feature>
<dbReference type="SUPFAM" id="SSF57850">
    <property type="entry name" value="RING/U-box"/>
    <property type="match status" value="1"/>
</dbReference>
<evidence type="ECO:0000313" key="4">
    <source>
        <dbReference type="EMBL" id="GFZ04590.1"/>
    </source>
</evidence>
<proteinExistence type="predicted"/>
<dbReference type="PANTHER" id="PTHR46553">
    <property type="entry name" value="ADENINE NUCLEOTIDE ALPHA HYDROLASES-LIKE SUPERFAMILY PROTEIN"/>
    <property type="match status" value="1"/>
</dbReference>
<protein>
    <submittedName>
        <fullName evidence="4">Adenine nucleotide alpha hydrolases-like superfamily protein</fullName>
    </submittedName>
</protein>
<dbReference type="EMBL" id="BJWL01000017">
    <property type="protein sequence ID" value="GFZ04590.1"/>
    <property type="molecule type" value="Genomic_DNA"/>
</dbReference>
<keyword evidence="1" id="KW-0862">Zinc</keyword>
<feature type="region of interest" description="Disordered" evidence="2">
    <location>
        <begin position="449"/>
        <end position="473"/>
    </location>
</feature>
<dbReference type="OrthoDB" id="8062037at2759"/>
<keyword evidence="1" id="KW-0863">Zinc-finger</keyword>
<dbReference type="Gene3D" id="3.30.40.10">
    <property type="entry name" value="Zinc/RING finger domain, C3HC4 (zinc finger)"/>
    <property type="match status" value="1"/>
</dbReference>
<evidence type="ECO:0000256" key="1">
    <source>
        <dbReference type="PROSITE-ProRule" id="PRU00175"/>
    </source>
</evidence>
<comment type="caution">
    <text evidence="4">The sequence shown here is derived from an EMBL/GenBank/DDBJ whole genome shotgun (WGS) entry which is preliminary data.</text>
</comment>
<organism evidence="4 5">
    <name type="scientific">Actinidia rufa</name>
    <dbReference type="NCBI Taxonomy" id="165716"/>
    <lineage>
        <taxon>Eukaryota</taxon>
        <taxon>Viridiplantae</taxon>
        <taxon>Streptophyta</taxon>
        <taxon>Embryophyta</taxon>
        <taxon>Tracheophyta</taxon>
        <taxon>Spermatophyta</taxon>
        <taxon>Magnoliopsida</taxon>
        <taxon>eudicotyledons</taxon>
        <taxon>Gunneridae</taxon>
        <taxon>Pentapetalae</taxon>
        <taxon>asterids</taxon>
        <taxon>Ericales</taxon>
        <taxon>Actinidiaceae</taxon>
        <taxon>Actinidia</taxon>
    </lineage>
</organism>